<organism evidence="1 2">
    <name type="scientific">Pyropia yezoensis</name>
    <name type="common">Susabi-nori</name>
    <name type="synonym">Porphyra yezoensis</name>
    <dbReference type="NCBI Taxonomy" id="2788"/>
    <lineage>
        <taxon>Eukaryota</taxon>
        <taxon>Rhodophyta</taxon>
        <taxon>Bangiophyceae</taxon>
        <taxon>Bangiales</taxon>
        <taxon>Bangiaceae</taxon>
        <taxon>Pyropia</taxon>
    </lineage>
</organism>
<dbReference type="Proteomes" id="UP000798662">
    <property type="component" value="Chromosome 1"/>
</dbReference>
<gene>
    <name evidence="1" type="ORF">I4F81_001073</name>
</gene>
<accession>A0ACC3BLL0</accession>
<proteinExistence type="predicted"/>
<name>A0ACC3BLL0_PYRYE</name>
<evidence type="ECO:0000313" key="2">
    <source>
        <dbReference type="Proteomes" id="UP000798662"/>
    </source>
</evidence>
<comment type="caution">
    <text evidence="1">The sequence shown here is derived from an EMBL/GenBank/DDBJ whole genome shotgun (WGS) entry which is preliminary data.</text>
</comment>
<protein>
    <submittedName>
        <fullName evidence="1">Uncharacterized protein</fullName>
    </submittedName>
</protein>
<evidence type="ECO:0000313" key="1">
    <source>
        <dbReference type="EMBL" id="KAK1858468.1"/>
    </source>
</evidence>
<keyword evidence="2" id="KW-1185">Reference proteome</keyword>
<sequence>MCGARRRVHHGGGCTTSSASHPPLLLTSTAAALYFSCGSGCSTMMLHALGPSTAAPAIMPPARPSASPPPITWPTAGQVQPYTPPAWLTDRLSPDALARLPRSRLALLPLPTPVHALTLCGAVTAGLPPGIRLYIKRDDVAVGLLGGSKARKLAFSLAAAAAAGATAVVTAGNAGSNHTAATAVAAARVGLDAHVLLLTDDPADLGGAVAAMGGLAAVHAAVGTRVHLVPAAVHGRIEAALDAAASRLQASVPGGGGGGAAAASPPPRVAVVGMGGSDAVGLFGFLDAWEELRQQGAFGDAAITDVVVPSGSGGTAAGLALAAAAAGNDRICVHAVVVRNDAAHCRRHAARMAAAWGLPPPSEAVLDVIEGYDGGGYGPLVGDGATERLAAAVGAANGLVLDPVYTRKAFAGMLAELAADSGRAAKRFRGGGVLFVHTGGMAGLLGVGGVADPHGESARGNQGARDAGCTLFVLSQARGNGLFPPCLFA</sequence>
<dbReference type="EMBL" id="CM020618">
    <property type="protein sequence ID" value="KAK1858468.1"/>
    <property type="molecule type" value="Genomic_DNA"/>
</dbReference>
<reference evidence="1" key="1">
    <citation type="submission" date="2019-11" db="EMBL/GenBank/DDBJ databases">
        <title>Nori genome reveals adaptations in red seaweeds to the harsh intertidal environment.</title>
        <authorList>
            <person name="Wang D."/>
            <person name="Mao Y."/>
        </authorList>
    </citation>
    <scope>NUCLEOTIDE SEQUENCE</scope>
    <source>
        <tissue evidence="1">Gametophyte</tissue>
    </source>
</reference>